<proteinExistence type="predicted"/>
<dbReference type="Proteomes" id="UP000265520">
    <property type="component" value="Unassembled WGS sequence"/>
</dbReference>
<evidence type="ECO:0000313" key="2">
    <source>
        <dbReference type="Proteomes" id="UP000265520"/>
    </source>
</evidence>
<dbReference type="AlphaFoldDB" id="A0A392UTJ3"/>
<organism evidence="1 2">
    <name type="scientific">Trifolium medium</name>
    <dbReference type="NCBI Taxonomy" id="97028"/>
    <lineage>
        <taxon>Eukaryota</taxon>
        <taxon>Viridiplantae</taxon>
        <taxon>Streptophyta</taxon>
        <taxon>Embryophyta</taxon>
        <taxon>Tracheophyta</taxon>
        <taxon>Spermatophyta</taxon>
        <taxon>Magnoliopsida</taxon>
        <taxon>eudicotyledons</taxon>
        <taxon>Gunneridae</taxon>
        <taxon>Pentapetalae</taxon>
        <taxon>rosids</taxon>
        <taxon>fabids</taxon>
        <taxon>Fabales</taxon>
        <taxon>Fabaceae</taxon>
        <taxon>Papilionoideae</taxon>
        <taxon>50 kb inversion clade</taxon>
        <taxon>NPAAA clade</taxon>
        <taxon>Hologalegina</taxon>
        <taxon>IRL clade</taxon>
        <taxon>Trifolieae</taxon>
        <taxon>Trifolium</taxon>
    </lineage>
</organism>
<keyword evidence="2" id="KW-1185">Reference proteome</keyword>
<evidence type="ECO:0000313" key="1">
    <source>
        <dbReference type="EMBL" id="MCI79296.1"/>
    </source>
</evidence>
<reference evidence="1 2" key="1">
    <citation type="journal article" date="2018" name="Front. Plant Sci.">
        <title>Red Clover (Trifolium pratense) and Zigzag Clover (T. medium) - A Picture of Genomic Similarities and Differences.</title>
        <authorList>
            <person name="Dluhosova J."/>
            <person name="Istvanek J."/>
            <person name="Nedelnik J."/>
            <person name="Repkova J."/>
        </authorList>
    </citation>
    <scope>NUCLEOTIDE SEQUENCE [LARGE SCALE GENOMIC DNA]</scope>
    <source>
        <strain evidence="2">cv. 10/8</strain>
        <tissue evidence="1">Leaf</tissue>
    </source>
</reference>
<comment type="caution">
    <text evidence="1">The sequence shown here is derived from an EMBL/GenBank/DDBJ whole genome shotgun (WGS) entry which is preliminary data.</text>
</comment>
<sequence>MQARACAIQGSALRKVQSQKLLPETLPARCARDKSYPDIPVSSFQGNHNKSPPCL</sequence>
<protein>
    <submittedName>
        <fullName evidence="1">Uncharacterized protein</fullName>
    </submittedName>
</protein>
<name>A0A392UTJ3_9FABA</name>
<dbReference type="EMBL" id="LXQA010970696">
    <property type="protein sequence ID" value="MCI79296.1"/>
    <property type="molecule type" value="Genomic_DNA"/>
</dbReference>
<accession>A0A392UTJ3</accession>
<feature type="non-terminal residue" evidence="1">
    <location>
        <position position="55"/>
    </location>
</feature>